<dbReference type="RefSeq" id="WP_085223816.1">
    <property type="nucleotide sequence ID" value="NZ_BSQD01000001.1"/>
</dbReference>
<dbReference type="EMBL" id="FXAH01000001">
    <property type="protein sequence ID" value="SME97238.1"/>
    <property type="molecule type" value="Genomic_DNA"/>
</dbReference>
<dbReference type="OrthoDB" id="8538070at2"/>
<evidence type="ECO:0000256" key="1">
    <source>
        <dbReference type="SAM" id="MobiDB-lite"/>
    </source>
</evidence>
<reference evidence="3" key="1">
    <citation type="submission" date="2017-04" db="EMBL/GenBank/DDBJ databases">
        <authorList>
            <person name="Varghese N."/>
            <person name="Submissions S."/>
        </authorList>
    </citation>
    <scope>NUCLEOTIDE SEQUENCE [LARGE SCALE GENOMIC DNA]</scope>
    <source>
        <strain evidence="3">Ballard 720</strain>
    </source>
</reference>
<protein>
    <submittedName>
        <fullName evidence="2">Uncharacterized protein</fullName>
    </submittedName>
</protein>
<organism evidence="2 3">
    <name type="scientific">Trinickia caryophylli</name>
    <name type="common">Paraburkholderia caryophylli</name>
    <dbReference type="NCBI Taxonomy" id="28094"/>
    <lineage>
        <taxon>Bacteria</taxon>
        <taxon>Pseudomonadati</taxon>
        <taxon>Pseudomonadota</taxon>
        <taxon>Betaproteobacteria</taxon>
        <taxon>Burkholderiales</taxon>
        <taxon>Burkholderiaceae</taxon>
        <taxon>Trinickia</taxon>
    </lineage>
</organism>
<dbReference type="Proteomes" id="UP000192911">
    <property type="component" value="Unassembled WGS sequence"/>
</dbReference>
<keyword evidence="3" id="KW-1185">Reference proteome</keyword>
<dbReference type="GeneID" id="95549088"/>
<evidence type="ECO:0000313" key="2">
    <source>
        <dbReference type="EMBL" id="SME97238.1"/>
    </source>
</evidence>
<gene>
    <name evidence="2" type="ORF">SAMN06295900_101434</name>
</gene>
<feature type="region of interest" description="Disordered" evidence="1">
    <location>
        <begin position="64"/>
        <end position="85"/>
    </location>
</feature>
<dbReference type="AlphaFoldDB" id="A0A1X7CIA3"/>
<sequence length="85" mass="9215">MRSTRATHAVERLKTRSGNEAYTAVGLPGGIFRLVDRAGGADRTVGEPMPLDAFVAFVDSLSPAQPKKQSKLDAAFDAQIKRSRR</sequence>
<accession>A0A1X7CIA3</accession>
<name>A0A1X7CIA3_TRICW</name>
<evidence type="ECO:0000313" key="3">
    <source>
        <dbReference type="Proteomes" id="UP000192911"/>
    </source>
</evidence>
<proteinExistence type="predicted"/>